<dbReference type="RefSeq" id="WP_222978194.1">
    <property type="nucleotide sequence ID" value="NZ_JAINVZ010000009.1"/>
</dbReference>
<reference evidence="1 2" key="1">
    <citation type="submission" date="2021-08" db="EMBL/GenBank/DDBJ databases">
        <title>Streptomyces sp. PTM05 isolated from lichen.</title>
        <authorList>
            <person name="Somphong A."/>
            <person name="Phongsopitanun W."/>
            <person name="Tanasupawat S."/>
        </authorList>
    </citation>
    <scope>NUCLEOTIDE SEQUENCE [LARGE SCALE GENOMIC DNA]</scope>
    <source>
        <strain evidence="1 2">Ptm05</strain>
    </source>
</reference>
<dbReference type="Proteomes" id="UP001198565">
    <property type="component" value="Unassembled WGS sequence"/>
</dbReference>
<evidence type="ECO:0000313" key="2">
    <source>
        <dbReference type="Proteomes" id="UP001198565"/>
    </source>
</evidence>
<evidence type="ECO:0000313" key="1">
    <source>
        <dbReference type="EMBL" id="MBY8886205.1"/>
    </source>
</evidence>
<gene>
    <name evidence="1" type="ORF">K7472_15235</name>
</gene>
<accession>A0ABS7QSP2</accession>
<protein>
    <submittedName>
        <fullName evidence="1">Uncharacterized protein</fullName>
    </submittedName>
</protein>
<name>A0ABS7QSP2_9ACTN</name>
<proteinExistence type="predicted"/>
<dbReference type="EMBL" id="JAINVZ010000009">
    <property type="protein sequence ID" value="MBY8886205.1"/>
    <property type="molecule type" value="Genomic_DNA"/>
</dbReference>
<organism evidence="1 2">
    <name type="scientific">Streptantibioticus parmotrematis</name>
    <dbReference type="NCBI Taxonomy" id="2873249"/>
    <lineage>
        <taxon>Bacteria</taxon>
        <taxon>Bacillati</taxon>
        <taxon>Actinomycetota</taxon>
        <taxon>Actinomycetes</taxon>
        <taxon>Kitasatosporales</taxon>
        <taxon>Streptomycetaceae</taxon>
        <taxon>Streptantibioticus</taxon>
    </lineage>
</organism>
<comment type="caution">
    <text evidence="1">The sequence shown here is derived from an EMBL/GenBank/DDBJ whole genome shotgun (WGS) entry which is preliminary data.</text>
</comment>
<keyword evidence="2" id="KW-1185">Reference proteome</keyword>
<sequence length="222" mass="22961">MSVPPQVPPSPKRRRTWVVVAAVAAAVVVVAGATAAVTTGGRHTVSASVRHASPSGVASSASRPRYEITLPKALDGGRYTLARDDSSQLTKAVGTSGHTWRSGQYTAADGTVLQVTGAYGEVNTDPAHDRAQLLSGSANAPDTAVTVKPSDFTVAGAATTFTCQVVAFSKNGRRTAFPECAWADADTWGTVLETTPGSPAALPLRKMADLTAEIRDEVRVSS</sequence>